<dbReference type="InterPro" id="IPR002345">
    <property type="entry name" value="Lipocalin"/>
</dbReference>
<reference evidence="7" key="3">
    <citation type="submission" date="2025-09" db="UniProtKB">
        <authorList>
            <consortium name="Ensembl"/>
        </authorList>
    </citation>
    <scope>IDENTIFICATION</scope>
</reference>
<reference evidence="7 8" key="1">
    <citation type="submission" date="2018-10" db="EMBL/GenBank/DDBJ databases">
        <title>Improved assembly of the deer mouse Peromyscus maniculatus genome.</title>
        <authorList>
            <person name="Lassance J.-M."/>
            <person name="Hoekstra H.E."/>
        </authorList>
    </citation>
    <scope>NUCLEOTIDE SEQUENCE [LARGE SCALE GENOMIC DNA]</scope>
</reference>
<dbReference type="GO" id="GO:0005576">
    <property type="term" value="C:extracellular region"/>
    <property type="evidence" value="ECO:0007669"/>
    <property type="project" value="UniProtKB-SubCell"/>
</dbReference>
<dbReference type="SUPFAM" id="SSF50814">
    <property type="entry name" value="Lipocalins"/>
    <property type="match status" value="1"/>
</dbReference>
<feature type="signal peptide" evidence="5">
    <location>
        <begin position="1"/>
        <end position="28"/>
    </location>
</feature>
<dbReference type="PANTHER" id="PTHR11430:SF71">
    <property type="entry name" value="EPIDIDYMAL-SPECIFIC LIPOCALIN-5"/>
    <property type="match status" value="1"/>
</dbReference>
<sequence>RYPTARHMESNMLFTLLGLCVVLCVGLASDLQGTELKDFDINKFLGLWYEIAFASMVDTHDLAHKEQKLGAMTVNLEENLLALTTAYYNGDHCVVEKAGAVQADHPGKFKVTKISGSKEVSIVATDYQTYAIVDISSPVAETAYRAMKLYRRSLDNDEKVLSKFQKLALENGFTTSNIIVNKHDYREIKAQGTSTLLKPGS</sequence>
<dbReference type="PRINTS" id="PR01254">
    <property type="entry name" value="PGNDSYNTHASE"/>
</dbReference>
<organism evidence="7 8">
    <name type="scientific">Peromyscus maniculatus bairdii</name>
    <name type="common">Prairie deer mouse</name>
    <dbReference type="NCBI Taxonomy" id="230844"/>
    <lineage>
        <taxon>Eukaryota</taxon>
        <taxon>Metazoa</taxon>
        <taxon>Chordata</taxon>
        <taxon>Craniata</taxon>
        <taxon>Vertebrata</taxon>
        <taxon>Euteleostomi</taxon>
        <taxon>Mammalia</taxon>
        <taxon>Eutheria</taxon>
        <taxon>Euarchontoglires</taxon>
        <taxon>Glires</taxon>
        <taxon>Rodentia</taxon>
        <taxon>Myomorpha</taxon>
        <taxon>Muroidea</taxon>
        <taxon>Cricetidae</taxon>
        <taxon>Neotominae</taxon>
        <taxon>Peromyscus</taxon>
    </lineage>
</organism>
<evidence type="ECO:0000256" key="3">
    <source>
        <dbReference type="ARBA" id="ARBA00022525"/>
    </source>
</evidence>
<protein>
    <submittedName>
        <fullName evidence="7">Lipocalin 5</fullName>
    </submittedName>
</protein>
<evidence type="ECO:0000256" key="5">
    <source>
        <dbReference type="SAM" id="SignalP"/>
    </source>
</evidence>
<dbReference type="InterPro" id="IPR000566">
    <property type="entry name" value="Lipocln_cytosolic_FA-bd_dom"/>
</dbReference>
<evidence type="ECO:0000256" key="1">
    <source>
        <dbReference type="ARBA" id="ARBA00004613"/>
    </source>
</evidence>
<name>A0A8C8T123_PERMB</name>
<reference evidence="7" key="2">
    <citation type="submission" date="2025-08" db="UniProtKB">
        <authorList>
            <consortium name="Ensembl"/>
        </authorList>
    </citation>
    <scope>IDENTIFICATION</scope>
</reference>
<dbReference type="InterPro" id="IPR012674">
    <property type="entry name" value="Calycin"/>
</dbReference>
<dbReference type="PRINTS" id="PR00179">
    <property type="entry name" value="LIPOCALIN"/>
</dbReference>
<dbReference type="Pfam" id="PF00061">
    <property type="entry name" value="Lipocalin"/>
    <property type="match status" value="1"/>
</dbReference>
<evidence type="ECO:0000313" key="7">
    <source>
        <dbReference type="Ensembl" id="ENSPEMP00000000799.1"/>
    </source>
</evidence>
<dbReference type="AlphaFoldDB" id="A0A8C8T123"/>
<evidence type="ECO:0000256" key="2">
    <source>
        <dbReference type="ARBA" id="ARBA00006889"/>
    </source>
</evidence>
<accession>A0A8C8T123</accession>
<evidence type="ECO:0000256" key="4">
    <source>
        <dbReference type="RuleBase" id="RU003695"/>
    </source>
</evidence>
<feature type="domain" description="Lipocalin/cytosolic fatty-acid binding" evidence="6">
    <location>
        <begin position="46"/>
        <end position="181"/>
    </location>
</feature>
<comment type="similarity">
    <text evidence="2 4">Belongs to the calycin superfamily. Lipocalin family.</text>
</comment>
<keyword evidence="8" id="KW-1185">Reference proteome</keyword>
<dbReference type="InterPro" id="IPR022272">
    <property type="entry name" value="Lipocalin_CS"/>
</dbReference>
<proteinExistence type="inferred from homology"/>
<dbReference type="Ensembl" id="ENSPEMT00000000806.2">
    <property type="protein sequence ID" value="ENSPEMP00000000799.1"/>
    <property type="gene ID" value="ENSPEMG00000000579.2"/>
</dbReference>
<feature type="chain" id="PRO_5034276157" evidence="5">
    <location>
        <begin position="29"/>
        <end position="201"/>
    </location>
</feature>
<dbReference type="PANTHER" id="PTHR11430">
    <property type="entry name" value="LIPOCALIN"/>
    <property type="match status" value="1"/>
</dbReference>
<evidence type="ECO:0000259" key="6">
    <source>
        <dbReference type="Pfam" id="PF00061"/>
    </source>
</evidence>
<dbReference type="GO" id="GO:0036094">
    <property type="term" value="F:small molecule binding"/>
    <property type="evidence" value="ECO:0007669"/>
    <property type="project" value="InterPro"/>
</dbReference>
<comment type="subcellular location">
    <subcellularLocation>
        <location evidence="1">Secreted</location>
    </subcellularLocation>
</comment>
<dbReference type="PROSITE" id="PS00213">
    <property type="entry name" value="LIPOCALIN"/>
    <property type="match status" value="1"/>
</dbReference>
<keyword evidence="5" id="KW-0732">Signal</keyword>
<dbReference type="Gene3D" id="2.40.128.20">
    <property type="match status" value="1"/>
</dbReference>
<keyword evidence="3" id="KW-0964">Secreted</keyword>
<dbReference type="Proteomes" id="UP000694547">
    <property type="component" value="Chromosome 4"/>
</dbReference>
<evidence type="ECO:0000313" key="8">
    <source>
        <dbReference type="Proteomes" id="UP000694547"/>
    </source>
</evidence>
<dbReference type="GeneTree" id="ENSGT01050000244868"/>